<evidence type="ECO:0000313" key="3">
    <source>
        <dbReference type="Proteomes" id="UP000298061"/>
    </source>
</evidence>
<dbReference type="Proteomes" id="UP000298061">
    <property type="component" value="Unassembled WGS sequence"/>
</dbReference>
<accession>A0A4Z0A6C1</accession>
<evidence type="ECO:0000256" key="1">
    <source>
        <dbReference type="SAM" id="MobiDB-lite"/>
    </source>
</evidence>
<feature type="region of interest" description="Disordered" evidence="1">
    <location>
        <begin position="1"/>
        <end position="29"/>
    </location>
</feature>
<organism evidence="2 3">
    <name type="scientific">Hericium alpestre</name>
    <dbReference type="NCBI Taxonomy" id="135208"/>
    <lineage>
        <taxon>Eukaryota</taxon>
        <taxon>Fungi</taxon>
        <taxon>Dikarya</taxon>
        <taxon>Basidiomycota</taxon>
        <taxon>Agaricomycotina</taxon>
        <taxon>Agaricomycetes</taxon>
        <taxon>Russulales</taxon>
        <taxon>Hericiaceae</taxon>
        <taxon>Hericium</taxon>
    </lineage>
</organism>
<evidence type="ECO:0000313" key="2">
    <source>
        <dbReference type="EMBL" id="TFY81208.1"/>
    </source>
</evidence>
<protein>
    <submittedName>
        <fullName evidence="2">Uncharacterized protein</fullName>
    </submittedName>
</protein>
<gene>
    <name evidence="2" type="ORF">EWM64_g2799</name>
</gene>
<reference evidence="2 3" key="1">
    <citation type="submission" date="2019-02" db="EMBL/GenBank/DDBJ databases">
        <title>Genome sequencing of the rare red list fungi Hericium alpestre (H. flagellum).</title>
        <authorList>
            <person name="Buettner E."/>
            <person name="Kellner H."/>
        </authorList>
    </citation>
    <scope>NUCLEOTIDE SEQUENCE [LARGE SCALE GENOMIC DNA]</scope>
    <source>
        <strain evidence="2 3">DSM 108284</strain>
    </source>
</reference>
<dbReference type="OrthoDB" id="2570580at2759"/>
<comment type="caution">
    <text evidence="2">The sequence shown here is derived from an EMBL/GenBank/DDBJ whole genome shotgun (WGS) entry which is preliminary data.</text>
</comment>
<proteinExistence type="predicted"/>
<dbReference type="SUPFAM" id="SSF50249">
    <property type="entry name" value="Nucleic acid-binding proteins"/>
    <property type="match status" value="1"/>
</dbReference>
<keyword evidence="3" id="KW-1185">Reference proteome</keyword>
<dbReference type="STRING" id="135208.A0A4Z0A6C1"/>
<dbReference type="EMBL" id="SFCI01000237">
    <property type="protein sequence ID" value="TFY81208.1"/>
    <property type="molecule type" value="Genomic_DNA"/>
</dbReference>
<dbReference type="InterPro" id="IPR012340">
    <property type="entry name" value="NA-bd_OB-fold"/>
</dbReference>
<dbReference type="AlphaFoldDB" id="A0A4Z0A6C1"/>
<sequence length="232" mass="25293">MIFKDSEEVSDEGSGEINENVERQGGQEQTTLITWAQTQNESGMQSGAVADTFFRASPSRVQSLIETQETQGGTSYNYSDASSIARFPDFHFNLHSLVDFSSLKLFQGSRKVCILLAVLETEGPDTIRLKKGLEAGKEIYVFNMIVGNEDGVVCKLTAWREVAETWGGVGPATGIKRGDVVFFESTDLRAPISGHSDRVSEPEIKGRDLLSHYASSGDSGGWSSAARLATWI</sequence>
<name>A0A4Z0A6C1_9AGAM</name>